<feature type="region of interest" description="Disordered" evidence="1">
    <location>
        <begin position="1"/>
        <end position="37"/>
    </location>
</feature>
<proteinExistence type="predicted"/>
<evidence type="ECO:0000313" key="2">
    <source>
        <dbReference type="EMBL" id="QHT09420.1"/>
    </source>
</evidence>
<sequence>MAEAEKAAAEKAAAEKAAAEKAAAEKAEADKAEADTSSREDVYRNALHMLHVTLEGSPLAAPLCMRYMVEQWGWKVADNDPLYRLLNVLDGTWYWQYNWAPYMDDEERLYLFKNNDAEEIRPAVDAIHAYIKRFYRIQSRVANRYYGGRMG</sequence>
<accession>A0A6C0CZM2</accession>
<name>A0A6C0CZM2_9ZZZZ</name>
<reference evidence="2" key="1">
    <citation type="journal article" date="2020" name="Nature">
        <title>Giant virus diversity and host interactions through global metagenomics.</title>
        <authorList>
            <person name="Schulz F."/>
            <person name="Roux S."/>
            <person name="Paez-Espino D."/>
            <person name="Jungbluth S."/>
            <person name="Walsh D.A."/>
            <person name="Denef V.J."/>
            <person name="McMahon K.D."/>
            <person name="Konstantinidis K.T."/>
            <person name="Eloe-Fadrosh E.A."/>
            <person name="Kyrpides N.C."/>
            <person name="Woyke T."/>
        </authorList>
    </citation>
    <scope>NUCLEOTIDE SEQUENCE</scope>
    <source>
        <strain evidence="2">GVMAG-M-3300023110-24</strain>
    </source>
</reference>
<organism evidence="2">
    <name type="scientific">viral metagenome</name>
    <dbReference type="NCBI Taxonomy" id="1070528"/>
    <lineage>
        <taxon>unclassified sequences</taxon>
        <taxon>metagenomes</taxon>
        <taxon>organismal metagenomes</taxon>
    </lineage>
</organism>
<evidence type="ECO:0000256" key="1">
    <source>
        <dbReference type="SAM" id="MobiDB-lite"/>
    </source>
</evidence>
<protein>
    <submittedName>
        <fullName evidence="2">Uncharacterized protein</fullName>
    </submittedName>
</protein>
<dbReference type="AlphaFoldDB" id="A0A6C0CZM2"/>
<dbReference type="EMBL" id="MN739510">
    <property type="protein sequence ID" value="QHT09420.1"/>
    <property type="molecule type" value="Genomic_DNA"/>
</dbReference>